<evidence type="ECO:0000256" key="1">
    <source>
        <dbReference type="SAM" id="MobiDB-lite"/>
    </source>
</evidence>
<feature type="region of interest" description="Disordered" evidence="1">
    <location>
        <begin position="101"/>
        <end position="137"/>
    </location>
</feature>
<accession>A0ABQ5AX58</accession>
<protein>
    <submittedName>
        <fullName evidence="2">Uncharacterized protein</fullName>
    </submittedName>
</protein>
<gene>
    <name evidence="2" type="ORF">Tco_0841712</name>
</gene>
<organism evidence="2 3">
    <name type="scientific">Tanacetum coccineum</name>
    <dbReference type="NCBI Taxonomy" id="301880"/>
    <lineage>
        <taxon>Eukaryota</taxon>
        <taxon>Viridiplantae</taxon>
        <taxon>Streptophyta</taxon>
        <taxon>Embryophyta</taxon>
        <taxon>Tracheophyta</taxon>
        <taxon>Spermatophyta</taxon>
        <taxon>Magnoliopsida</taxon>
        <taxon>eudicotyledons</taxon>
        <taxon>Gunneridae</taxon>
        <taxon>Pentapetalae</taxon>
        <taxon>asterids</taxon>
        <taxon>campanulids</taxon>
        <taxon>Asterales</taxon>
        <taxon>Asteraceae</taxon>
        <taxon>Asteroideae</taxon>
        <taxon>Anthemideae</taxon>
        <taxon>Anthemidinae</taxon>
        <taxon>Tanacetum</taxon>
    </lineage>
</organism>
<feature type="compositionally biased region" description="Basic and acidic residues" evidence="1">
    <location>
        <begin position="114"/>
        <end position="137"/>
    </location>
</feature>
<dbReference type="EMBL" id="BQNB010012734">
    <property type="protein sequence ID" value="GJT07250.1"/>
    <property type="molecule type" value="Genomic_DNA"/>
</dbReference>
<sequence length="137" mass="15696">MDVRDEMSLSKDDTLAQNHLRCVNPLVVEETRKRLRIRALVKKPADVVEKPKKVKDKVTVKKPALMLWRNRKNDVVPDVGLEKVVSNDKDLSDFVSNKRRRRTELPKLNAPADVADKESDVVNNKDKESDVADKELI</sequence>
<reference evidence="2" key="1">
    <citation type="journal article" date="2022" name="Int. J. Mol. Sci.">
        <title>Draft Genome of Tanacetum Coccineum: Genomic Comparison of Closely Related Tanacetum-Family Plants.</title>
        <authorList>
            <person name="Yamashiro T."/>
            <person name="Shiraishi A."/>
            <person name="Nakayama K."/>
            <person name="Satake H."/>
        </authorList>
    </citation>
    <scope>NUCLEOTIDE SEQUENCE</scope>
</reference>
<keyword evidence="3" id="KW-1185">Reference proteome</keyword>
<evidence type="ECO:0000313" key="2">
    <source>
        <dbReference type="EMBL" id="GJT07250.1"/>
    </source>
</evidence>
<dbReference type="Proteomes" id="UP001151760">
    <property type="component" value="Unassembled WGS sequence"/>
</dbReference>
<name>A0ABQ5AX58_9ASTR</name>
<reference evidence="2" key="2">
    <citation type="submission" date="2022-01" db="EMBL/GenBank/DDBJ databases">
        <authorList>
            <person name="Yamashiro T."/>
            <person name="Shiraishi A."/>
            <person name="Satake H."/>
            <person name="Nakayama K."/>
        </authorList>
    </citation>
    <scope>NUCLEOTIDE SEQUENCE</scope>
</reference>
<evidence type="ECO:0000313" key="3">
    <source>
        <dbReference type="Proteomes" id="UP001151760"/>
    </source>
</evidence>
<comment type="caution">
    <text evidence="2">The sequence shown here is derived from an EMBL/GenBank/DDBJ whole genome shotgun (WGS) entry which is preliminary data.</text>
</comment>
<proteinExistence type="predicted"/>